<evidence type="ECO:0000256" key="1">
    <source>
        <dbReference type="ARBA" id="ARBA00004196"/>
    </source>
</evidence>
<organism evidence="6 7">
    <name type="scientific">Allokutzneria albata</name>
    <name type="common">Kibdelosporangium albatum</name>
    <dbReference type="NCBI Taxonomy" id="211114"/>
    <lineage>
        <taxon>Bacteria</taxon>
        <taxon>Bacillati</taxon>
        <taxon>Actinomycetota</taxon>
        <taxon>Actinomycetes</taxon>
        <taxon>Pseudonocardiales</taxon>
        <taxon>Pseudonocardiaceae</taxon>
        <taxon>Allokutzneria</taxon>
    </lineage>
</organism>
<dbReference type="AlphaFoldDB" id="A0A1G9TZM9"/>
<evidence type="ECO:0000313" key="6">
    <source>
        <dbReference type="EMBL" id="SDM53116.1"/>
    </source>
</evidence>
<comment type="similarity">
    <text evidence="2">Belongs to the bacterial solute-binding protein 5 family.</text>
</comment>
<dbReference type="PANTHER" id="PTHR30290">
    <property type="entry name" value="PERIPLASMIC BINDING COMPONENT OF ABC TRANSPORTER"/>
    <property type="match status" value="1"/>
</dbReference>
<keyword evidence="7" id="KW-1185">Reference proteome</keyword>
<evidence type="ECO:0000259" key="5">
    <source>
        <dbReference type="Pfam" id="PF00496"/>
    </source>
</evidence>
<reference evidence="6 7" key="1">
    <citation type="submission" date="2016-10" db="EMBL/GenBank/DDBJ databases">
        <authorList>
            <person name="de Groot N.N."/>
        </authorList>
    </citation>
    <scope>NUCLEOTIDE SEQUENCE [LARGE SCALE GENOMIC DNA]</scope>
    <source>
        <strain evidence="6 7">DSM 44149</strain>
    </source>
</reference>
<dbReference type="Proteomes" id="UP000183376">
    <property type="component" value="Chromosome I"/>
</dbReference>
<dbReference type="GO" id="GO:0015833">
    <property type="term" value="P:peptide transport"/>
    <property type="evidence" value="ECO:0007669"/>
    <property type="project" value="TreeGrafter"/>
</dbReference>
<dbReference type="EMBL" id="LT629701">
    <property type="protein sequence ID" value="SDM53116.1"/>
    <property type="molecule type" value="Genomic_DNA"/>
</dbReference>
<name>A0A1G9TZM9_ALLAB</name>
<dbReference type="Gene3D" id="3.40.190.10">
    <property type="entry name" value="Periplasmic binding protein-like II"/>
    <property type="match status" value="1"/>
</dbReference>
<proteinExistence type="inferred from homology"/>
<dbReference type="GO" id="GO:0030313">
    <property type="term" value="C:cell envelope"/>
    <property type="evidence" value="ECO:0007669"/>
    <property type="project" value="UniProtKB-SubCell"/>
</dbReference>
<comment type="subcellular location">
    <subcellularLocation>
        <location evidence="1">Cell envelope</location>
    </subcellularLocation>
</comment>
<gene>
    <name evidence="6" type="ORF">SAMN04489726_2087</name>
</gene>
<dbReference type="eggNOG" id="COG4166">
    <property type="taxonomic scope" value="Bacteria"/>
</dbReference>
<dbReference type="InterPro" id="IPR000914">
    <property type="entry name" value="SBP_5_dom"/>
</dbReference>
<dbReference type="GO" id="GO:1904680">
    <property type="term" value="F:peptide transmembrane transporter activity"/>
    <property type="evidence" value="ECO:0007669"/>
    <property type="project" value="TreeGrafter"/>
</dbReference>
<keyword evidence="3" id="KW-0813">Transport</keyword>
<evidence type="ECO:0000256" key="3">
    <source>
        <dbReference type="ARBA" id="ARBA00022448"/>
    </source>
</evidence>
<dbReference type="PANTHER" id="PTHR30290:SF10">
    <property type="entry name" value="PERIPLASMIC OLIGOPEPTIDE-BINDING PROTEIN-RELATED"/>
    <property type="match status" value="1"/>
</dbReference>
<dbReference type="InterPro" id="IPR039424">
    <property type="entry name" value="SBP_5"/>
</dbReference>
<dbReference type="SUPFAM" id="SSF53850">
    <property type="entry name" value="Periplasmic binding protein-like II"/>
    <property type="match status" value="1"/>
</dbReference>
<evidence type="ECO:0000256" key="4">
    <source>
        <dbReference type="ARBA" id="ARBA00022729"/>
    </source>
</evidence>
<sequence length="441" mass="48130">MSEIVFGLDALPVTRDPHWPVDVNGRLLAGALLRPLWDNGFGSAVDAESLDGAKLWRVTLSDELRWSDGRPLAAEDAVRAASRAIERRPGSVSAVRAVDSRTVEYQFDRPVGYAQHVLSMPRFAPSRDDLVLGPYAVSSWTSSEIVLERNPWHAFGPDQPKRLVFRLTKTPDEILAAYANGEIDVTPITSFGPHELSAIADRPDLVRRDILLYGSLDFGSRSGELGTAARLRAALGRLLRRAEIAAATGGTARPCWSPLQPWFGEVSEQDGFDAAELRAACPDGRLHIDYADYTPNAEVVEEIARQIREAIGVEVTSAAHPFEDYIKLAVSREHCLLYTLTAPEYPHPAAVLGPWASTGAQARHAGFADTEFDALVTEACALPDSEAAAPWMDAAWRWCEVMPKISLLQVRAHGLCAPRVGGLDLAMDGTMPMRNLVVHDA</sequence>
<dbReference type="Gene3D" id="3.10.105.10">
    <property type="entry name" value="Dipeptide-binding Protein, Domain 3"/>
    <property type="match status" value="1"/>
</dbReference>
<evidence type="ECO:0000313" key="7">
    <source>
        <dbReference type="Proteomes" id="UP000183376"/>
    </source>
</evidence>
<keyword evidence="4" id="KW-0732">Signal</keyword>
<protein>
    <submittedName>
        <fullName evidence="6">ABC-type transport system, substrate-binding protein</fullName>
    </submittedName>
</protein>
<dbReference type="Pfam" id="PF00496">
    <property type="entry name" value="SBP_bac_5"/>
    <property type="match status" value="1"/>
</dbReference>
<evidence type="ECO:0000256" key="2">
    <source>
        <dbReference type="ARBA" id="ARBA00005695"/>
    </source>
</evidence>
<feature type="domain" description="Solute-binding protein family 5" evidence="5">
    <location>
        <begin position="49"/>
        <end position="360"/>
    </location>
</feature>
<accession>A0A1G9TZM9</accession>
<dbReference type="STRING" id="211114.SAMN04489726_2087"/>